<dbReference type="EMBL" id="CAQQ02051677">
    <property type="status" value="NOT_ANNOTATED_CDS"/>
    <property type="molecule type" value="Genomic_DNA"/>
</dbReference>
<sequence length="90" mass="10862">MENRTPEFLEMNPLHTIPVLEDDRGYITDSHAILSYLVDQYGADHQHLYPKDPFKRAMVDQRLHFDSGVLYNRFKTLMKNYSTYAERFYW</sequence>
<dbReference type="InterPro" id="IPR036282">
    <property type="entry name" value="Glutathione-S-Trfase_C_sf"/>
</dbReference>
<dbReference type="InterPro" id="IPR004045">
    <property type="entry name" value="Glutathione_S-Trfase_N"/>
</dbReference>
<reference evidence="3" key="1">
    <citation type="submission" date="2013-02" db="EMBL/GenBank/DDBJ databases">
        <authorList>
            <person name="Hughes D."/>
        </authorList>
    </citation>
    <scope>NUCLEOTIDE SEQUENCE</scope>
    <source>
        <strain>Durham</strain>
        <strain evidence="3">NC isolate 2 -- Noor lab</strain>
    </source>
</reference>
<protein>
    <recommendedName>
        <fullName evidence="1">GST N-terminal domain-containing protein</fullName>
    </recommendedName>
</protein>
<accession>T1GBZ7</accession>
<dbReference type="HOGENOM" id="CLU_2443352_0_0_1"/>
<name>T1GBZ7_MEGSC</name>
<organism evidence="2 3">
    <name type="scientific">Megaselia scalaris</name>
    <name type="common">Humpbacked fly</name>
    <name type="synonym">Phora scalaris</name>
    <dbReference type="NCBI Taxonomy" id="36166"/>
    <lineage>
        <taxon>Eukaryota</taxon>
        <taxon>Metazoa</taxon>
        <taxon>Ecdysozoa</taxon>
        <taxon>Arthropoda</taxon>
        <taxon>Hexapoda</taxon>
        <taxon>Insecta</taxon>
        <taxon>Pterygota</taxon>
        <taxon>Neoptera</taxon>
        <taxon>Endopterygota</taxon>
        <taxon>Diptera</taxon>
        <taxon>Brachycera</taxon>
        <taxon>Muscomorpha</taxon>
        <taxon>Platypezoidea</taxon>
        <taxon>Phoridae</taxon>
        <taxon>Megaseliini</taxon>
        <taxon>Megaselia</taxon>
    </lineage>
</organism>
<evidence type="ECO:0000313" key="3">
    <source>
        <dbReference type="Proteomes" id="UP000015102"/>
    </source>
</evidence>
<dbReference type="AlphaFoldDB" id="T1GBZ7"/>
<reference evidence="2" key="2">
    <citation type="submission" date="2015-06" db="UniProtKB">
        <authorList>
            <consortium name="EnsemblMetazoa"/>
        </authorList>
    </citation>
    <scope>IDENTIFICATION</scope>
</reference>
<dbReference type="GO" id="GO:0004364">
    <property type="term" value="F:glutathione transferase activity"/>
    <property type="evidence" value="ECO:0007669"/>
    <property type="project" value="TreeGrafter"/>
</dbReference>
<proteinExistence type="predicted"/>
<dbReference type="STRING" id="36166.T1GBZ7"/>
<dbReference type="SUPFAM" id="SSF52833">
    <property type="entry name" value="Thioredoxin-like"/>
    <property type="match status" value="1"/>
</dbReference>
<feature type="domain" description="GST N-terminal" evidence="1">
    <location>
        <begin position="1"/>
        <end position="45"/>
    </location>
</feature>
<dbReference type="PROSITE" id="PS50404">
    <property type="entry name" value="GST_NTER"/>
    <property type="match status" value="1"/>
</dbReference>
<dbReference type="Proteomes" id="UP000015102">
    <property type="component" value="Unassembled WGS sequence"/>
</dbReference>
<dbReference type="SUPFAM" id="SSF47616">
    <property type="entry name" value="GST C-terminal domain-like"/>
    <property type="match status" value="1"/>
</dbReference>
<dbReference type="Gene3D" id="1.20.1050.10">
    <property type="match status" value="1"/>
</dbReference>
<dbReference type="InterPro" id="IPR036249">
    <property type="entry name" value="Thioredoxin-like_sf"/>
</dbReference>
<keyword evidence="3" id="KW-1185">Reference proteome</keyword>
<evidence type="ECO:0000313" key="2">
    <source>
        <dbReference type="EnsemblMetazoa" id="MESCA000790-PA"/>
    </source>
</evidence>
<evidence type="ECO:0000259" key="1">
    <source>
        <dbReference type="PROSITE" id="PS50404"/>
    </source>
</evidence>
<dbReference type="GO" id="GO:0006749">
    <property type="term" value="P:glutathione metabolic process"/>
    <property type="evidence" value="ECO:0007669"/>
    <property type="project" value="TreeGrafter"/>
</dbReference>
<dbReference type="EnsemblMetazoa" id="MESCA000790-RA">
    <property type="protein sequence ID" value="MESCA000790-PA"/>
    <property type="gene ID" value="MESCA000790"/>
</dbReference>
<dbReference type="PANTHER" id="PTHR43969:SF9">
    <property type="entry name" value="GLUTATHIONE S TRANSFERASE D10, ISOFORM A-RELATED"/>
    <property type="match status" value="1"/>
</dbReference>
<dbReference type="EMBL" id="CAQQ02051678">
    <property type="status" value="NOT_ANNOTATED_CDS"/>
    <property type="molecule type" value="Genomic_DNA"/>
</dbReference>
<dbReference type="Gene3D" id="3.40.30.10">
    <property type="entry name" value="Glutaredoxin"/>
    <property type="match status" value="1"/>
</dbReference>
<dbReference type="PANTHER" id="PTHR43969">
    <property type="entry name" value="GLUTATHIONE S TRANSFERASE D10, ISOFORM A-RELATED"/>
    <property type="match status" value="1"/>
</dbReference>
<dbReference type="Pfam" id="PF13409">
    <property type="entry name" value="GST_N_2"/>
    <property type="match status" value="1"/>
</dbReference>